<dbReference type="RefSeq" id="WP_341470707.1">
    <property type="nucleotide sequence ID" value="NZ_CP128400.1"/>
</dbReference>
<name>A0A8T7M9Z9_9CHLR</name>
<gene>
    <name evidence="2" type="ORF">HXX08_23675</name>
    <name evidence="3" type="ORF">OZ401_004421</name>
</gene>
<evidence type="ECO:0000313" key="2">
    <source>
        <dbReference type="EMBL" id="NWJ48871.1"/>
    </source>
</evidence>
<dbReference type="SUPFAM" id="SSF82171">
    <property type="entry name" value="DPP6 N-terminal domain-like"/>
    <property type="match status" value="1"/>
</dbReference>
<dbReference type="Gene3D" id="2.120.10.30">
    <property type="entry name" value="TolB, C-terminal domain"/>
    <property type="match status" value="2"/>
</dbReference>
<keyword evidence="5" id="KW-1185">Reference proteome</keyword>
<reference evidence="3" key="2">
    <citation type="journal article" date="2024" name="Nature">
        <title>Anoxygenic phototroph of the Chloroflexota uses a type I reaction centre.</title>
        <authorList>
            <person name="Tsuji J.M."/>
            <person name="Shaw N.A."/>
            <person name="Nagashima S."/>
            <person name="Venkiteswaran J.J."/>
            <person name="Schiff S.L."/>
            <person name="Watanabe T."/>
            <person name="Fukui M."/>
            <person name="Hanada S."/>
            <person name="Tank M."/>
            <person name="Neufeld J.D."/>
        </authorList>
    </citation>
    <scope>NUCLEOTIDE SEQUENCE</scope>
    <source>
        <strain evidence="3">L227-S17</strain>
    </source>
</reference>
<dbReference type="AlphaFoldDB" id="A0A8T7M9Z9"/>
<evidence type="ECO:0000313" key="3">
    <source>
        <dbReference type="EMBL" id="WJW68803.1"/>
    </source>
</evidence>
<dbReference type="EMBL" id="CP128400">
    <property type="protein sequence ID" value="WJW68803.1"/>
    <property type="molecule type" value="Genomic_DNA"/>
</dbReference>
<protein>
    <submittedName>
        <fullName evidence="2">PD40 domain-containing protein</fullName>
    </submittedName>
</protein>
<evidence type="ECO:0000313" key="5">
    <source>
        <dbReference type="Proteomes" id="UP001431572"/>
    </source>
</evidence>
<dbReference type="Proteomes" id="UP001431572">
    <property type="component" value="Chromosome 2"/>
</dbReference>
<dbReference type="Proteomes" id="UP000521676">
    <property type="component" value="Unassembled WGS sequence"/>
</dbReference>
<proteinExistence type="inferred from homology"/>
<accession>A0A8T7M9Z9</accession>
<evidence type="ECO:0000256" key="1">
    <source>
        <dbReference type="ARBA" id="ARBA00009820"/>
    </source>
</evidence>
<reference evidence="2 4" key="1">
    <citation type="submission" date="2020-06" db="EMBL/GenBank/DDBJ databases">
        <title>Anoxygenic phototrophic Chloroflexota member uses a Type I reaction center.</title>
        <authorList>
            <person name="Tsuji J.M."/>
            <person name="Shaw N.A."/>
            <person name="Nagashima S."/>
            <person name="Venkiteswaran J."/>
            <person name="Schiff S.L."/>
            <person name="Hanada S."/>
            <person name="Tank M."/>
            <person name="Neufeld J.D."/>
        </authorList>
    </citation>
    <scope>NUCLEOTIDE SEQUENCE [LARGE SCALE GENOMIC DNA]</scope>
    <source>
        <strain evidence="2">L227-S17</strain>
    </source>
</reference>
<organism evidence="2 4">
    <name type="scientific">Candidatus Chlorohelix allophototropha</name>
    <dbReference type="NCBI Taxonomy" id="3003348"/>
    <lineage>
        <taxon>Bacteria</taxon>
        <taxon>Bacillati</taxon>
        <taxon>Chloroflexota</taxon>
        <taxon>Chloroflexia</taxon>
        <taxon>Candidatus Chloroheliales</taxon>
        <taxon>Candidatus Chloroheliaceae</taxon>
        <taxon>Candidatus Chlorohelix</taxon>
    </lineage>
</organism>
<dbReference type="InterPro" id="IPR011042">
    <property type="entry name" value="6-blade_b-propeller_TolB-like"/>
</dbReference>
<dbReference type="Pfam" id="PF07676">
    <property type="entry name" value="PD40"/>
    <property type="match status" value="4"/>
</dbReference>
<dbReference type="PANTHER" id="PTHR36842">
    <property type="entry name" value="PROTEIN TOLB HOMOLOG"/>
    <property type="match status" value="1"/>
</dbReference>
<sequence length="338" mass="36327">MKTRLIAFAVIFIVVLIGAFFIFSTAPTKDNPTSSALPTINVGEKLTGESLDGQLLFSRGGFLWAWRGDTGLRMAIEPGASVIAGNQPILLQATLSPNGATIAYIRQDESYSDLWLINADGKNPRRLTNNRGPGLPRSQGFSNDSLWAFNPAWSPDGNIIAYLTDRGTDDLTLWLWSLKNNNAARVTMLGAGQGGVGKPSWSPDGTRLAIAAYQNGKSQIFRVNVQNGQNAQITESDSGAYDPAWSPNAQSIAYVVRKGNLSELWVMNADGTNPLLAASVPSRYPAWSPKGDKIAFLGLKDGAFELYTVDFAGGVTSNIKQITKSAHLDSNGGLSWSK</sequence>
<dbReference type="EMBL" id="JACATZ010000003">
    <property type="protein sequence ID" value="NWJ48871.1"/>
    <property type="molecule type" value="Genomic_DNA"/>
</dbReference>
<dbReference type="InterPro" id="IPR011659">
    <property type="entry name" value="WD40"/>
</dbReference>
<comment type="similarity">
    <text evidence="1">Belongs to the TolB family.</text>
</comment>
<evidence type="ECO:0000313" key="4">
    <source>
        <dbReference type="Proteomes" id="UP000521676"/>
    </source>
</evidence>
<dbReference type="PANTHER" id="PTHR36842:SF1">
    <property type="entry name" value="PROTEIN TOLB"/>
    <property type="match status" value="1"/>
</dbReference>